<sequence>MPTFYAMIAASASSLMVNSLLKESIGLASSILSLLIWVVVFFTLKKWLTDLRP</sequence>
<keyword evidence="1" id="KW-1133">Transmembrane helix</keyword>
<keyword evidence="1" id="KW-0472">Membrane</keyword>
<keyword evidence="1" id="KW-0812">Transmembrane</keyword>
<evidence type="ECO:0000256" key="1">
    <source>
        <dbReference type="SAM" id="Phobius"/>
    </source>
</evidence>
<organism evidence="2 3">
    <name type="scientific">Desulfoluna limicola</name>
    <dbReference type="NCBI Taxonomy" id="2810562"/>
    <lineage>
        <taxon>Bacteria</taxon>
        <taxon>Pseudomonadati</taxon>
        <taxon>Thermodesulfobacteriota</taxon>
        <taxon>Desulfobacteria</taxon>
        <taxon>Desulfobacterales</taxon>
        <taxon>Desulfolunaceae</taxon>
        <taxon>Desulfoluna</taxon>
    </lineage>
</organism>
<dbReference type="EMBL" id="AP024488">
    <property type="protein sequence ID" value="BCS98848.1"/>
    <property type="molecule type" value="Genomic_DNA"/>
</dbReference>
<name>A0ABN6FCR2_9BACT</name>
<dbReference type="Proteomes" id="UP001320148">
    <property type="component" value="Chromosome"/>
</dbReference>
<keyword evidence="3" id="KW-1185">Reference proteome</keyword>
<reference evidence="2 3" key="1">
    <citation type="submission" date="2021-02" db="EMBL/GenBank/DDBJ databases">
        <title>Complete genome of Desulfoluna sp. strain ASN36.</title>
        <authorList>
            <person name="Takahashi A."/>
            <person name="Kojima H."/>
            <person name="Fukui M."/>
        </authorList>
    </citation>
    <scope>NUCLEOTIDE SEQUENCE [LARGE SCALE GENOMIC DNA]</scope>
    <source>
        <strain evidence="2 3">ASN36</strain>
    </source>
</reference>
<proteinExistence type="predicted"/>
<feature type="transmembrane region" description="Helical" evidence="1">
    <location>
        <begin position="25"/>
        <end position="44"/>
    </location>
</feature>
<accession>A0ABN6FCR2</accession>
<evidence type="ECO:0000313" key="3">
    <source>
        <dbReference type="Proteomes" id="UP001320148"/>
    </source>
</evidence>
<dbReference type="RefSeq" id="WP_236890217.1">
    <property type="nucleotide sequence ID" value="NZ_AP024488.1"/>
</dbReference>
<protein>
    <submittedName>
        <fullName evidence="2">Uncharacterized protein</fullName>
    </submittedName>
</protein>
<gene>
    <name evidence="2" type="ORF">DSLASN_44800</name>
</gene>
<evidence type="ECO:0000313" key="2">
    <source>
        <dbReference type="EMBL" id="BCS98848.1"/>
    </source>
</evidence>